<dbReference type="EMBL" id="CADCUR010000001">
    <property type="protein sequence ID" value="CAA9375584.1"/>
    <property type="molecule type" value="Genomic_DNA"/>
</dbReference>
<name>A0A6J4N245_9BACT</name>
<accession>A0A6J4N245</accession>
<organism evidence="1">
    <name type="scientific">uncultured Pyrinomonadaceae bacterium</name>
    <dbReference type="NCBI Taxonomy" id="2283094"/>
    <lineage>
        <taxon>Bacteria</taxon>
        <taxon>Pseudomonadati</taxon>
        <taxon>Acidobacteriota</taxon>
        <taxon>Blastocatellia</taxon>
        <taxon>Blastocatellales</taxon>
        <taxon>Pyrinomonadaceae</taxon>
        <taxon>environmental samples</taxon>
    </lineage>
</organism>
<gene>
    <name evidence="1" type="ORF">AVDCRST_MAG74-1331</name>
</gene>
<protein>
    <submittedName>
        <fullName evidence="1">Uncharacterized protein</fullName>
    </submittedName>
</protein>
<sequence length="65" mass="7853">EGFAFCSFGFNFSRHCGSNFFELSEKRQHDDDYIGDYRGCCHARFRRDVFVGQSEQTRRYSYYRV</sequence>
<feature type="non-terminal residue" evidence="1">
    <location>
        <position position="65"/>
    </location>
</feature>
<reference evidence="1" key="1">
    <citation type="submission" date="2020-02" db="EMBL/GenBank/DDBJ databases">
        <authorList>
            <person name="Meier V. D."/>
        </authorList>
    </citation>
    <scope>NUCLEOTIDE SEQUENCE</scope>
    <source>
        <strain evidence="1">AVDCRST_MAG74</strain>
    </source>
</reference>
<evidence type="ECO:0000313" key="1">
    <source>
        <dbReference type="EMBL" id="CAA9375584.1"/>
    </source>
</evidence>
<proteinExistence type="predicted"/>
<feature type="non-terminal residue" evidence="1">
    <location>
        <position position="1"/>
    </location>
</feature>
<dbReference type="AlphaFoldDB" id="A0A6J4N245"/>